<keyword evidence="8" id="KW-1185">Reference proteome</keyword>
<gene>
    <name evidence="7" type="ORF">EK21DRAFT_27445</name>
</gene>
<dbReference type="EMBL" id="ML978358">
    <property type="protein sequence ID" value="KAF2023324.1"/>
    <property type="molecule type" value="Genomic_DNA"/>
</dbReference>
<sequence length="167" mass="17997">MSEKVTIEPIAHASEVDAIAAQEALEDQRVKSEQQRTGGALDRYINAPSTINFSFLLQCSWEAAAVTFQFSLSNGGPASIAYGSIFAGIGTILVAVSLAEMASMDPTVGAQYRWSAAFAPKWNRFFGLMQGWITTFAWICSCTSNPALITNIVVSLASFNNADYVPQ</sequence>
<keyword evidence="5 6" id="KW-0472">Membrane</keyword>
<dbReference type="GO" id="GO:0016020">
    <property type="term" value="C:membrane"/>
    <property type="evidence" value="ECO:0007669"/>
    <property type="project" value="UniProtKB-SubCell"/>
</dbReference>
<proteinExistence type="predicted"/>
<evidence type="ECO:0000256" key="5">
    <source>
        <dbReference type="ARBA" id="ARBA00023136"/>
    </source>
</evidence>
<evidence type="ECO:0000313" key="7">
    <source>
        <dbReference type="EMBL" id="KAF2023324.1"/>
    </source>
</evidence>
<keyword evidence="2" id="KW-0813">Transport</keyword>
<accession>A0A9P4LGL9</accession>
<dbReference type="PANTHER" id="PTHR45649">
    <property type="entry name" value="AMINO-ACID PERMEASE BAT1"/>
    <property type="match status" value="1"/>
</dbReference>
<evidence type="ECO:0000256" key="4">
    <source>
        <dbReference type="ARBA" id="ARBA00022989"/>
    </source>
</evidence>
<name>A0A9P4LGL9_9PLEO</name>
<dbReference type="AlphaFoldDB" id="A0A9P4LGL9"/>
<keyword evidence="4 6" id="KW-1133">Transmembrane helix</keyword>
<protein>
    <recommendedName>
        <fullName evidence="9">Amino acid transporter</fullName>
    </recommendedName>
</protein>
<comment type="caution">
    <text evidence="7">The sequence shown here is derived from an EMBL/GenBank/DDBJ whole genome shotgun (WGS) entry which is preliminary data.</text>
</comment>
<dbReference type="InterPro" id="IPR002293">
    <property type="entry name" value="AA/rel_permease1"/>
</dbReference>
<dbReference type="PANTHER" id="PTHR45649:SF5">
    <property type="entry name" value="GABA TRANSPORTER (EUROFUNG)-RELATED"/>
    <property type="match status" value="1"/>
</dbReference>
<feature type="non-terminal residue" evidence="7">
    <location>
        <position position="167"/>
    </location>
</feature>
<evidence type="ECO:0000256" key="3">
    <source>
        <dbReference type="ARBA" id="ARBA00022692"/>
    </source>
</evidence>
<comment type="subcellular location">
    <subcellularLocation>
        <location evidence="1">Membrane</location>
        <topology evidence="1">Multi-pass membrane protein</topology>
    </subcellularLocation>
</comment>
<evidence type="ECO:0000256" key="6">
    <source>
        <dbReference type="SAM" id="Phobius"/>
    </source>
</evidence>
<evidence type="ECO:0000256" key="2">
    <source>
        <dbReference type="ARBA" id="ARBA00022448"/>
    </source>
</evidence>
<dbReference type="Pfam" id="PF13520">
    <property type="entry name" value="AA_permease_2"/>
    <property type="match status" value="1"/>
</dbReference>
<feature type="transmembrane region" description="Helical" evidence="6">
    <location>
        <begin position="80"/>
        <end position="99"/>
    </location>
</feature>
<evidence type="ECO:0000313" key="8">
    <source>
        <dbReference type="Proteomes" id="UP000799777"/>
    </source>
</evidence>
<keyword evidence="3 6" id="KW-0812">Transmembrane</keyword>
<reference evidence="7" key="1">
    <citation type="journal article" date="2020" name="Stud. Mycol.">
        <title>101 Dothideomycetes genomes: a test case for predicting lifestyles and emergence of pathogens.</title>
        <authorList>
            <person name="Haridas S."/>
            <person name="Albert R."/>
            <person name="Binder M."/>
            <person name="Bloem J."/>
            <person name="Labutti K."/>
            <person name="Salamov A."/>
            <person name="Andreopoulos B."/>
            <person name="Baker S."/>
            <person name="Barry K."/>
            <person name="Bills G."/>
            <person name="Bluhm B."/>
            <person name="Cannon C."/>
            <person name="Castanera R."/>
            <person name="Culley D."/>
            <person name="Daum C."/>
            <person name="Ezra D."/>
            <person name="Gonzalez J."/>
            <person name="Henrissat B."/>
            <person name="Kuo A."/>
            <person name="Liang C."/>
            <person name="Lipzen A."/>
            <person name="Lutzoni F."/>
            <person name="Magnuson J."/>
            <person name="Mondo S."/>
            <person name="Nolan M."/>
            <person name="Ohm R."/>
            <person name="Pangilinan J."/>
            <person name="Park H.-J."/>
            <person name="Ramirez L."/>
            <person name="Alfaro M."/>
            <person name="Sun H."/>
            <person name="Tritt A."/>
            <person name="Yoshinaga Y."/>
            <person name="Zwiers L.-H."/>
            <person name="Turgeon B."/>
            <person name="Goodwin S."/>
            <person name="Spatafora J."/>
            <person name="Crous P."/>
            <person name="Grigoriev I."/>
        </authorList>
    </citation>
    <scope>NUCLEOTIDE SEQUENCE</scope>
    <source>
        <strain evidence="7">CBS 110217</strain>
    </source>
</reference>
<evidence type="ECO:0000256" key="1">
    <source>
        <dbReference type="ARBA" id="ARBA00004141"/>
    </source>
</evidence>
<dbReference type="GO" id="GO:0022857">
    <property type="term" value="F:transmembrane transporter activity"/>
    <property type="evidence" value="ECO:0007669"/>
    <property type="project" value="InterPro"/>
</dbReference>
<dbReference type="OrthoDB" id="3257095at2759"/>
<dbReference type="Proteomes" id="UP000799777">
    <property type="component" value="Unassembled WGS sequence"/>
</dbReference>
<organism evidence="7 8">
    <name type="scientific">Setomelanomma holmii</name>
    <dbReference type="NCBI Taxonomy" id="210430"/>
    <lineage>
        <taxon>Eukaryota</taxon>
        <taxon>Fungi</taxon>
        <taxon>Dikarya</taxon>
        <taxon>Ascomycota</taxon>
        <taxon>Pezizomycotina</taxon>
        <taxon>Dothideomycetes</taxon>
        <taxon>Pleosporomycetidae</taxon>
        <taxon>Pleosporales</taxon>
        <taxon>Pleosporineae</taxon>
        <taxon>Phaeosphaeriaceae</taxon>
        <taxon>Setomelanomma</taxon>
    </lineage>
</organism>
<dbReference type="Gene3D" id="1.20.1740.10">
    <property type="entry name" value="Amino acid/polyamine transporter I"/>
    <property type="match status" value="1"/>
</dbReference>
<evidence type="ECO:0008006" key="9">
    <source>
        <dbReference type="Google" id="ProtNLM"/>
    </source>
</evidence>